<feature type="transmembrane region" description="Helical" evidence="7">
    <location>
        <begin position="112"/>
        <end position="133"/>
    </location>
</feature>
<evidence type="ECO:0000256" key="3">
    <source>
        <dbReference type="ARBA" id="ARBA00022475"/>
    </source>
</evidence>
<evidence type="ECO:0000259" key="8">
    <source>
        <dbReference type="PROSITE" id="PS50928"/>
    </source>
</evidence>
<accession>A0A923LJV8</accession>
<protein>
    <submittedName>
        <fullName evidence="9">Carbohydrate ABC transporter permease</fullName>
    </submittedName>
</protein>
<dbReference type="InterPro" id="IPR035906">
    <property type="entry name" value="MetI-like_sf"/>
</dbReference>
<dbReference type="AlphaFoldDB" id="A0A923LJV8"/>
<evidence type="ECO:0000313" key="10">
    <source>
        <dbReference type="Proteomes" id="UP000652477"/>
    </source>
</evidence>
<feature type="transmembrane region" description="Helical" evidence="7">
    <location>
        <begin position="145"/>
        <end position="166"/>
    </location>
</feature>
<feature type="transmembrane region" description="Helical" evidence="7">
    <location>
        <begin position="81"/>
        <end position="105"/>
    </location>
</feature>
<name>A0A923LJV8_9FIRM</name>
<dbReference type="EMBL" id="JACOPF010000002">
    <property type="protein sequence ID" value="MBC5689412.1"/>
    <property type="molecule type" value="Genomic_DNA"/>
</dbReference>
<feature type="transmembrane region" description="Helical" evidence="7">
    <location>
        <begin position="20"/>
        <end position="40"/>
    </location>
</feature>
<dbReference type="SUPFAM" id="SSF161098">
    <property type="entry name" value="MetI-like"/>
    <property type="match status" value="1"/>
</dbReference>
<dbReference type="PANTHER" id="PTHR43744">
    <property type="entry name" value="ABC TRANSPORTER PERMEASE PROTEIN MG189-RELATED-RELATED"/>
    <property type="match status" value="1"/>
</dbReference>
<keyword evidence="3" id="KW-1003">Cell membrane</keyword>
<dbReference type="Pfam" id="PF00528">
    <property type="entry name" value="BPD_transp_1"/>
    <property type="match status" value="1"/>
</dbReference>
<evidence type="ECO:0000256" key="1">
    <source>
        <dbReference type="ARBA" id="ARBA00004651"/>
    </source>
</evidence>
<feature type="transmembrane region" description="Helical" evidence="7">
    <location>
        <begin position="246"/>
        <end position="267"/>
    </location>
</feature>
<evidence type="ECO:0000256" key="2">
    <source>
        <dbReference type="ARBA" id="ARBA00022448"/>
    </source>
</evidence>
<keyword evidence="4 7" id="KW-0812">Transmembrane</keyword>
<evidence type="ECO:0000256" key="5">
    <source>
        <dbReference type="ARBA" id="ARBA00022989"/>
    </source>
</evidence>
<dbReference type="Proteomes" id="UP000652477">
    <property type="component" value="Unassembled WGS sequence"/>
</dbReference>
<reference evidence="9" key="1">
    <citation type="submission" date="2020-08" db="EMBL/GenBank/DDBJ databases">
        <title>Genome public.</title>
        <authorList>
            <person name="Liu C."/>
            <person name="Sun Q."/>
        </authorList>
    </citation>
    <scope>NUCLEOTIDE SEQUENCE</scope>
    <source>
        <strain evidence="9">NSJ-55</strain>
    </source>
</reference>
<dbReference type="Gene3D" id="1.10.3720.10">
    <property type="entry name" value="MetI-like"/>
    <property type="match status" value="1"/>
</dbReference>
<comment type="caution">
    <text evidence="9">The sequence shown here is derived from an EMBL/GenBank/DDBJ whole genome shotgun (WGS) entry which is preliminary data.</text>
</comment>
<organism evidence="9 10">
    <name type="scientific">Mediterraneibacter hominis</name>
    <dbReference type="NCBI Taxonomy" id="2763054"/>
    <lineage>
        <taxon>Bacteria</taxon>
        <taxon>Bacillati</taxon>
        <taxon>Bacillota</taxon>
        <taxon>Clostridia</taxon>
        <taxon>Lachnospirales</taxon>
        <taxon>Lachnospiraceae</taxon>
        <taxon>Mediterraneibacter</taxon>
    </lineage>
</organism>
<feature type="transmembrane region" description="Helical" evidence="7">
    <location>
        <begin position="187"/>
        <end position="209"/>
    </location>
</feature>
<evidence type="ECO:0000256" key="7">
    <source>
        <dbReference type="RuleBase" id="RU363032"/>
    </source>
</evidence>
<dbReference type="PANTHER" id="PTHR43744:SF8">
    <property type="entry name" value="SN-GLYCEROL-3-PHOSPHATE TRANSPORT SYSTEM PERMEASE PROTEIN UGPE"/>
    <property type="match status" value="1"/>
</dbReference>
<keyword evidence="2 7" id="KW-0813">Transport</keyword>
<dbReference type="PROSITE" id="PS50928">
    <property type="entry name" value="ABC_TM1"/>
    <property type="match status" value="1"/>
</dbReference>
<sequence>MKTNQNLKTARPLHKRQIGWHLLMMLLVIIALVPVLFAFISSFKSMQELYNGSLLPSQITFDNYGEILSSLPIFKITLNTFIIAVTVTVFKVVTSTLAAYAFVFFDFKGKNVIYFFLICTIFIPFTVTMIPNYLTVSNLNLVDKIWGVVLPQLADASGIFLLRQTMKTVPRPLIEISHLDDISEMKILRNIIIPICRPAIISTGIIFFINSWNEYVWPTLILRSRENYTLSLAMQVFTDSEGGVEYTITLAMAVITMLLPLTLYLIFQKHIMSTFASSGIKG</sequence>
<comment type="subcellular location">
    <subcellularLocation>
        <location evidence="1 7">Cell membrane</location>
        <topology evidence="1 7">Multi-pass membrane protein</topology>
    </subcellularLocation>
</comment>
<dbReference type="GO" id="GO:0005886">
    <property type="term" value="C:plasma membrane"/>
    <property type="evidence" value="ECO:0007669"/>
    <property type="project" value="UniProtKB-SubCell"/>
</dbReference>
<dbReference type="RefSeq" id="WP_186876082.1">
    <property type="nucleotide sequence ID" value="NZ_JACOPF010000002.1"/>
</dbReference>
<keyword evidence="10" id="KW-1185">Reference proteome</keyword>
<feature type="domain" description="ABC transmembrane type-1" evidence="8">
    <location>
        <begin position="77"/>
        <end position="267"/>
    </location>
</feature>
<evidence type="ECO:0000256" key="6">
    <source>
        <dbReference type="ARBA" id="ARBA00023136"/>
    </source>
</evidence>
<proteinExistence type="inferred from homology"/>
<dbReference type="CDD" id="cd06261">
    <property type="entry name" value="TM_PBP2"/>
    <property type="match status" value="1"/>
</dbReference>
<keyword evidence="6 7" id="KW-0472">Membrane</keyword>
<dbReference type="GO" id="GO:0055085">
    <property type="term" value="P:transmembrane transport"/>
    <property type="evidence" value="ECO:0007669"/>
    <property type="project" value="InterPro"/>
</dbReference>
<evidence type="ECO:0000313" key="9">
    <source>
        <dbReference type="EMBL" id="MBC5689412.1"/>
    </source>
</evidence>
<gene>
    <name evidence="9" type="ORF">H8S37_10835</name>
</gene>
<keyword evidence="5 7" id="KW-1133">Transmembrane helix</keyword>
<dbReference type="InterPro" id="IPR000515">
    <property type="entry name" value="MetI-like"/>
</dbReference>
<comment type="similarity">
    <text evidence="7">Belongs to the binding-protein-dependent transport system permease family.</text>
</comment>
<evidence type="ECO:0000256" key="4">
    <source>
        <dbReference type="ARBA" id="ARBA00022692"/>
    </source>
</evidence>